<feature type="transmembrane region" description="Helical" evidence="1">
    <location>
        <begin position="64"/>
        <end position="81"/>
    </location>
</feature>
<keyword evidence="1" id="KW-1133">Transmembrane helix</keyword>
<sequence length="124" mass="13536">MLNLLGGFGLASETMVERISGFRAFSDFFEGRTKLKIIVGILSFVVGILKLLSSMDVTVAGDLLPALCNIAVGIALTLDYYKDRSENGSSERLNDFFARNGSFIGIVAVIFGLIHFFIPRVLLL</sequence>
<comment type="caution">
    <text evidence="2">The sequence shown here is derived from an EMBL/GenBank/DDBJ whole genome shotgun (WGS) entry which is preliminary data.</text>
</comment>
<gene>
    <name evidence="2" type="ORF">PQJ61_17730</name>
</gene>
<dbReference type="AlphaFoldDB" id="A0AAJ1IFX9"/>
<accession>A0AAJ1IFX9</accession>
<keyword evidence="1" id="KW-0812">Transmembrane</keyword>
<name>A0AAJ1IFX9_9SPIO</name>
<protein>
    <submittedName>
        <fullName evidence="2">Uncharacterized protein</fullName>
    </submittedName>
</protein>
<proteinExistence type="predicted"/>
<dbReference type="Proteomes" id="UP001221217">
    <property type="component" value="Unassembled WGS sequence"/>
</dbReference>
<evidence type="ECO:0000256" key="1">
    <source>
        <dbReference type="SAM" id="Phobius"/>
    </source>
</evidence>
<organism evidence="2 3">
    <name type="scientific">Candidatus Thalassospirochaeta sargassi</name>
    <dbReference type="NCBI Taxonomy" id="3119039"/>
    <lineage>
        <taxon>Bacteria</taxon>
        <taxon>Pseudomonadati</taxon>
        <taxon>Spirochaetota</taxon>
        <taxon>Spirochaetia</taxon>
        <taxon>Spirochaetales</taxon>
        <taxon>Spirochaetaceae</taxon>
        <taxon>Candidatus Thalassospirochaeta</taxon>
    </lineage>
</organism>
<evidence type="ECO:0000313" key="2">
    <source>
        <dbReference type="EMBL" id="MDC7228607.1"/>
    </source>
</evidence>
<keyword evidence="1" id="KW-0472">Membrane</keyword>
<dbReference type="EMBL" id="JAQQAL010000051">
    <property type="protein sequence ID" value="MDC7228607.1"/>
    <property type="molecule type" value="Genomic_DNA"/>
</dbReference>
<evidence type="ECO:0000313" key="3">
    <source>
        <dbReference type="Proteomes" id="UP001221217"/>
    </source>
</evidence>
<feature type="transmembrane region" description="Helical" evidence="1">
    <location>
        <begin position="35"/>
        <end position="52"/>
    </location>
</feature>
<reference evidence="2 3" key="1">
    <citation type="submission" date="2022-12" db="EMBL/GenBank/DDBJ databases">
        <title>Metagenome assembled genome from gulf of manar.</title>
        <authorList>
            <person name="Kohli P."/>
            <person name="Pk S."/>
            <person name="Venkata Ramana C."/>
            <person name="Sasikala C."/>
        </authorList>
    </citation>
    <scope>NUCLEOTIDE SEQUENCE [LARGE SCALE GENOMIC DNA]</scope>
    <source>
        <strain evidence="2">JB008</strain>
    </source>
</reference>
<feature type="transmembrane region" description="Helical" evidence="1">
    <location>
        <begin position="102"/>
        <end position="123"/>
    </location>
</feature>